<dbReference type="AlphaFoldDB" id="A0AAI8VP98"/>
<sequence>MPPSGFAVLIGAGPTSGAGIARVLANPSQGNMAVALLARNKDNLTQLCEGLRQTSDGGRTFTEISQHAAFRDLKLKVAVFHVKHALKRPFLATTPDEFERNVAAYTTGAFSFAQEALKLMYAQNGGETSLAENPAKKGTIIFTGTLGAMRTNAEFNAYGAGRSAVRMIAQGLGKEHSGKRVHVVHTIANGGIQDVSKDENEDVRVGKKMSAESVGKTYLWLSQLEPDLWIDELDMRPAQEKW</sequence>
<dbReference type="Gene3D" id="3.40.50.720">
    <property type="entry name" value="NAD(P)-binding Rossmann-like Domain"/>
    <property type="match status" value="1"/>
</dbReference>
<evidence type="ECO:0000313" key="1">
    <source>
        <dbReference type="EMBL" id="CAJ2508555.1"/>
    </source>
</evidence>
<dbReference type="PANTHER" id="PTHR43431">
    <property type="entry name" value="OXIDOREDUCTASE, SHORT CHAIN DEHYDROGENASE/REDUCTASE FAMILY (AFU_ORTHOLOGUE AFUA_5G14000)"/>
    <property type="match status" value="1"/>
</dbReference>
<dbReference type="PANTHER" id="PTHR43431:SF7">
    <property type="entry name" value="OXIDOREDUCTASE, SHORT CHAIN DEHYDROGENASE_REDUCTASE FAMILY (AFU_ORTHOLOGUE AFUA_5G14000)"/>
    <property type="match status" value="1"/>
</dbReference>
<dbReference type="InterPro" id="IPR036291">
    <property type="entry name" value="NAD(P)-bd_dom_sf"/>
</dbReference>
<organism evidence="1 2">
    <name type="scientific">Anthostomella pinea</name>
    <dbReference type="NCBI Taxonomy" id="933095"/>
    <lineage>
        <taxon>Eukaryota</taxon>
        <taxon>Fungi</taxon>
        <taxon>Dikarya</taxon>
        <taxon>Ascomycota</taxon>
        <taxon>Pezizomycotina</taxon>
        <taxon>Sordariomycetes</taxon>
        <taxon>Xylariomycetidae</taxon>
        <taxon>Xylariales</taxon>
        <taxon>Xylariaceae</taxon>
        <taxon>Anthostomella</taxon>
    </lineage>
</organism>
<accession>A0AAI8VP98</accession>
<reference evidence="1" key="1">
    <citation type="submission" date="2023-10" db="EMBL/GenBank/DDBJ databases">
        <authorList>
            <person name="Hackl T."/>
        </authorList>
    </citation>
    <scope>NUCLEOTIDE SEQUENCE</scope>
</reference>
<dbReference type="Pfam" id="PF00106">
    <property type="entry name" value="adh_short"/>
    <property type="match status" value="1"/>
</dbReference>
<dbReference type="InterPro" id="IPR002347">
    <property type="entry name" value="SDR_fam"/>
</dbReference>
<name>A0AAI8VP98_9PEZI</name>
<dbReference type="Proteomes" id="UP001295740">
    <property type="component" value="Unassembled WGS sequence"/>
</dbReference>
<keyword evidence="2" id="KW-1185">Reference proteome</keyword>
<proteinExistence type="predicted"/>
<evidence type="ECO:0000313" key="2">
    <source>
        <dbReference type="Proteomes" id="UP001295740"/>
    </source>
</evidence>
<dbReference type="EMBL" id="CAUWAG010000012">
    <property type="protein sequence ID" value="CAJ2508555.1"/>
    <property type="molecule type" value="Genomic_DNA"/>
</dbReference>
<gene>
    <name evidence="1" type="ORF">KHLLAP_LOCUS9023</name>
</gene>
<protein>
    <submittedName>
        <fullName evidence="1">Uu.00g135810.m01.CDS01</fullName>
    </submittedName>
</protein>
<comment type="caution">
    <text evidence="1">The sequence shown here is derived from an EMBL/GenBank/DDBJ whole genome shotgun (WGS) entry which is preliminary data.</text>
</comment>
<dbReference type="SUPFAM" id="SSF51735">
    <property type="entry name" value="NAD(P)-binding Rossmann-fold domains"/>
    <property type="match status" value="1"/>
</dbReference>